<evidence type="ECO:0000256" key="4">
    <source>
        <dbReference type="ARBA" id="ARBA00022679"/>
    </source>
</evidence>
<evidence type="ECO:0000259" key="9">
    <source>
        <dbReference type="PROSITE" id="PS50280"/>
    </source>
</evidence>
<feature type="domain" description="Post-SET" evidence="11">
    <location>
        <begin position="469"/>
        <end position="485"/>
    </location>
</feature>
<dbReference type="PROSITE" id="PS50280">
    <property type="entry name" value="SET"/>
    <property type="match status" value="1"/>
</dbReference>
<dbReference type="PANTHER" id="PTHR46223">
    <property type="entry name" value="HISTONE-LYSINE N-METHYLTRANSFERASE SUV39H"/>
    <property type="match status" value="1"/>
</dbReference>
<evidence type="ECO:0000256" key="7">
    <source>
        <dbReference type="ARBA" id="ARBA00022833"/>
    </source>
</evidence>
<keyword evidence="7" id="KW-0862">Zinc</keyword>
<dbReference type="Pfam" id="PF00856">
    <property type="entry name" value="SET"/>
    <property type="match status" value="1"/>
</dbReference>
<dbReference type="SMART" id="SM00468">
    <property type="entry name" value="PreSET"/>
    <property type="match status" value="1"/>
</dbReference>
<dbReference type="GO" id="GO:0032259">
    <property type="term" value="P:methylation"/>
    <property type="evidence" value="ECO:0007669"/>
    <property type="project" value="UniProtKB-KW"/>
</dbReference>
<feature type="region of interest" description="Disordered" evidence="8">
    <location>
        <begin position="50"/>
        <end position="95"/>
    </location>
</feature>
<evidence type="ECO:0000256" key="1">
    <source>
        <dbReference type="ARBA" id="ARBA00004286"/>
    </source>
</evidence>
<dbReference type="PROSITE" id="PS50867">
    <property type="entry name" value="PRE_SET"/>
    <property type="match status" value="1"/>
</dbReference>
<dbReference type="Pfam" id="PF05033">
    <property type="entry name" value="Pre-SET"/>
    <property type="match status" value="1"/>
</dbReference>
<protein>
    <submittedName>
        <fullName evidence="12">Histone H3 methyltransferase SUV39H1/Clr4</fullName>
    </submittedName>
</protein>
<dbReference type="EMBL" id="JAPQKS010000002">
    <property type="protein sequence ID" value="KAJ5247181.1"/>
    <property type="molecule type" value="Genomic_DNA"/>
</dbReference>
<dbReference type="GO" id="GO:0008270">
    <property type="term" value="F:zinc ion binding"/>
    <property type="evidence" value="ECO:0007669"/>
    <property type="project" value="InterPro"/>
</dbReference>
<reference evidence="12" key="2">
    <citation type="journal article" date="2023" name="IMA Fungus">
        <title>Comparative genomic study of the Penicillium genus elucidates a diverse pangenome and 15 lateral gene transfer events.</title>
        <authorList>
            <person name="Petersen C."/>
            <person name="Sorensen T."/>
            <person name="Nielsen M.R."/>
            <person name="Sondergaard T.E."/>
            <person name="Sorensen J.L."/>
            <person name="Fitzpatrick D.A."/>
            <person name="Frisvad J.C."/>
            <person name="Nielsen K.L."/>
        </authorList>
    </citation>
    <scope>NUCLEOTIDE SEQUENCE</scope>
    <source>
        <strain evidence="12">IBT 19713</strain>
    </source>
</reference>
<evidence type="ECO:0000256" key="2">
    <source>
        <dbReference type="ARBA" id="ARBA00022454"/>
    </source>
</evidence>
<dbReference type="SUPFAM" id="SSF82199">
    <property type="entry name" value="SET domain"/>
    <property type="match status" value="1"/>
</dbReference>
<evidence type="ECO:0000256" key="8">
    <source>
        <dbReference type="SAM" id="MobiDB-lite"/>
    </source>
</evidence>
<dbReference type="SMART" id="SM00317">
    <property type="entry name" value="SET"/>
    <property type="match status" value="1"/>
</dbReference>
<keyword evidence="6" id="KW-0479">Metal-binding</keyword>
<name>A0A9W9PJM8_9EURO</name>
<accession>A0A9W9PJM8</accession>
<dbReference type="PANTHER" id="PTHR46223:SF3">
    <property type="entry name" value="HISTONE-LYSINE N-METHYLTRANSFERASE SET-23"/>
    <property type="match status" value="1"/>
</dbReference>
<evidence type="ECO:0000256" key="6">
    <source>
        <dbReference type="ARBA" id="ARBA00022723"/>
    </source>
</evidence>
<dbReference type="InterPro" id="IPR001214">
    <property type="entry name" value="SET_dom"/>
</dbReference>
<dbReference type="InterPro" id="IPR050973">
    <property type="entry name" value="H3K9_Histone-Lys_N-MTase"/>
</dbReference>
<reference evidence="12" key="1">
    <citation type="submission" date="2022-11" db="EMBL/GenBank/DDBJ databases">
        <authorList>
            <person name="Petersen C."/>
        </authorList>
    </citation>
    <scope>NUCLEOTIDE SEQUENCE</scope>
    <source>
        <strain evidence="12">IBT 19713</strain>
    </source>
</reference>
<dbReference type="GeneID" id="83198764"/>
<dbReference type="GO" id="GO:0005634">
    <property type="term" value="C:nucleus"/>
    <property type="evidence" value="ECO:0007669"/>
    <property type="project" value="InterPro"/>
</dbReference>
<feature type="domain" description="SET" evidence="9">
    <location>
        <begin position="326"/>
        <end position="455"/>
    </location>
</feature>
<keyword evidence="5" id="KW-0949">S-adenosyl-L-methionine</keyword>
<evidence type="ECO:0000256" key="5">
    <source>
        <dbReference type="ARBA" id="ARBA00022691"/>
    </source>
</evidence>
<evidence type="ECO:0000313" key="13">
    <source>
        <dbReference type="Proteomes" id="UP001150941"/>
    </source>
</evidence>
<keyword evidence="13" id="KW-1185">Reference proteome</keyword>
<dbReference type="InterPro" id="IPR007728">
    <property type="entry name" value="Pre-SET_dom"/>
</dbReference>
<gene>
    <name evidence="12" type="ORF">N7468_002164</name>
</gene>
<sequence>MLTSLTNIVISFQNNTTSMHQDHVHAQPGNLDPTRKRLLSPFTSLKRKSIEIESDENEKDSLSDTTAVSSENKKFPKSNLKNFPAPSSPPATSTTFHSKAVKHHVNVVIPSPTARQQKDLSSLKTEAPFQGLSTVLYPVDEEEKRQAALRRYHHARSVDTSVVPLIISSLNPPHVPPTQLVLQSFRRKIQMLDGPGVTFAVDDEKLAYLSTTFEFINDYMLGESVTPVDEAFNSGCSCVGPCDPATCGCLVDDYGDITEDNGDANSEDEQEPIGKINPYDRKRSTAEKMVLSPEFLKKRQRIYECNFRCSCKGNCWNKIVQHGRQIRLEIFDTGNRGFGLRSLDPVVTGQFIDRYLGEVITEADADLREAADSKNKSYLFSLDFNQANFEEGDKLYIVDGQKFGSPTRFMNHSCNPNCKIIPVSTTNPADDHLYHLAFFALREIPAGTELTFDYNPTGAAEKVASDDPTIVPCLCGEKVCRGQLWPNARQKGQLRRDSA</sequence>
<dbReference type="InterPro" id="IPR046341">
    <property type="entry name" value="SET_dom_sf"/>
</dbReference>
<keyword evidence="2" id="KW-0158">Chromosome</keyword>
<dbReference type="OrthoDB" id="308383at2759"/>
<feature type="domain" description="Pre-SET" evidence="10">
    <location>
        <begin position="234"/>
        <end position="323"/>
    </location>
</feature>
<evidence type="ECO:0000256" key="3">
    <source>
        <dbReference type="ARBA" id="ARBA00022603"/>
    </source>
</evidence>
<proteinExistence type="predicted"/>
<keyword evidence="4" id="KW-0808">Transferase</keyword>
<dbReference type="GO" id="GO:0042054">
    <property type="term" value="F:histone methyltransferase activity"/>
    <property type="evidence" value="ECO:0007669"/>
    <property type="project" value="InterPro"/>
</dbReference>
<dbReference type="Proteomes" id="UP001150941">
    <property type="component" value="Unassembled WGS sequence"/>
</dbReference>
<evidence type="ECO:0000313" key="12">
    <source>
        <dbReference type="EMBL" id="KAJ5247181.1"/>
    </source>
</evidence>
<dbReference type="Gene3D" id="2.170.270.10">
    <property type="entry name" value="SET domain"/>
    <property type="match status" value="1"/>
</dbReference>
<evidence type="ECO:0000259" key="10">
    <source>
        <dbReference type="PROSITE" id="PS50867"/>
    </source>
</evidence>
<dbReference type="AlphaFoldDB" id="A0A9W9PJM8"/>
<dbReference type="PROSITE" id="PS50868">
    <property type="entry name" value="POST_SET"/>
    <property type="match status" value="1"/>
</dbReference>
<evidence type="ECO:0000259" key="11">
    <source>
        <dbReference type="PROSITE" id="PS50868"/>
    </source>
</evidence>
<keyword evidence="3 12" id="KW-0489">Methyltransferase</keyword>
<dbReference type="InterPro" id="IPR003616">
    <property type="entry name" value="Post-SET_dom"/>
</dbReference>
<comment type="caution">
    <text evidence="12">The sequence shown here is derived from an EMBL/GenBank/DDBJ whole genome shotgun (WGS) entry which is preliminary data.</text>
</comment>
<comment type="subcellular location">
    <subcellularLocation>
        <location evidence="1">Chromosome</location>
    </subcellularLocation>
</comment>
<dbReference type="RefSeq" id="XP_058334602.1">
    <property type="nucleotide sequence ID" value="XM_058471461.1"/>
</dbReference>
<dbReference type="GO" id="GO:0005694">
    <property type="term" value="C:chromosome"/>
    <property type="evidence" value="ECO:0007669"/>
    <property type="project" value="UniProtKB-SubCell"/>
</dbReference>
<organism evidence="12 13">
    <name type="scientific">Penicillium chermesinum</name>
    <dbReference type="NCBI Taxonomy" id="63820"/>
    <lineage>
        <taxon>Eukaryota</taxon>
        <taxon>Fungi</taxon>
        <taxon>Dikarya</taxon>
        <taxon>Ascomycota</taxon>
        <taxon>Pezizomycotina</taxon>
        <taxon>Eurotiomycetes</taxon>
        <taxon>Eurotiomycetidae</taxon>
        <taxon>Eurotiales</taxon>
        <taxon>Aspergillaceae</taxon>
        <taxon>Penicillium</taxon>
    </lineage>
</organism>